<comment type="caution">
    <text evidence="2">The sequence shown here is derived from an EMBL/GenBank/DDBJ whole genome shotgun (WGS) entry which is preliminary data.</text>
</comment>
<proteinExistence type="predicted"/>
<name>A0ABX3P2J2_9BACT</name>
<keyword evidence="3" id="KW-1185">Reference proteome</keyword>
<dbReference type="Gene3D" id="2.60.120.1130">
    <property type="match status" value="1"/>
</dbReference>
<dbReference type="Proteomes" id="UP000192277">
    <property type="component" value="Unassembled WGS sequence"/>
</dbReference>
<dbReference type="EMBL" id="LWBO01000003">
    <property type="protein sequence ID" value="OQP53179.1"/>
    <property type="molecule type" value="Genomic_DNA"/>
</dbReference>
<dbReference type="Pfam" id="PF12969">
    <property type="entry name" value="DUF3857"/>
    <property type="match status" value="1"/>
</dbReference>
<dbReference type="Gene3D" id="3.10.620.30">
    <property type="match status" value="1"/>
</dbReference>
<protein>
    <recommendedName>
        <fullName evidence="1">DUF3857 domain-containing protein</fullName>
    </recommendedName>
</protein>
<reference evidence="2 3" key="1">
    <citation type="submission" date="2016-04" db="EMBL/GenBank/DDBJ databases">
        <authorList>
            <person name="Chen L."/>
            <person name="Zhuang W."/>
            <person name="Wang G."/>
        </authorList>
    </citation>
    <scope>NUCLEOTIDE SEQUENCE [LARGE SCALE GENOMIC DNA]</scope>
    <source>
        <strain evidence="3">GR20</strain>
    </source>
</reference>
<dbReference type="Gene3D" id="2.60.40.3140">
    <property type="match status" value="1"/>
</dbReference>
<accession>A0ABX3P2J2</accession>
<evidence type="ECO:0000313" key="2">
    <source>
        <dbReference type="EMBL" id="OQP53179.1"/>
    </source>
</evidence>
<gene>
    <name evidence="2" type="ORF">A4D02_22555</name>
</gene>
<dbReference type="InterPro" id="IPR024618">
    <property type="entry name" value="DUF3857"/>
</dbReference>
<sequence length="676" mass="78037">MPETLFAICRLPSAVCRLPIHKLKNLTIKNPMKRSLTLLAWLILPVALFAQKGSDIPAFGKIEKADLEMKECDFDAKADAVVLFDVGELYCDIVSGGDMTLERHVRIKILKDKGKDKADIHIPYFSYKNVEYIKNLQAQTYNLDGAGNVVATKVEKSLIYDKKIDKYYHEQVFTFPEVKAGSIVEYKWKQAWSGISLENWYFQRDVPVKYSRYRVDFPNEIELYSTPYCVLPYESKKEDKSNRSIQTYVMKNIPALRDEPYISCDKDYLQRVEFRPMALNLPTRRENLIKNWPEEIKKLMEDEDFGVQLKRNIPRTSGLDSALKNITDPYRKMVIIHEYVRKNMEWNGLSNIWALNGVRAAWKDKKGTSGEINLILVNLLKDADLKAHALLVSTREHGVVNSMVADRSQFNKVMAYVEIDDKVYVLDATEKITPSFLIPQNVMYSEGLVIEKPETFEWGWRPLWNEKSLNRNVVVMQATIDEKGAMNGRASLYSYDYARLQRIEEAKKDKAKFLEHYFKTDNQGAQVDSLELENLDADSLPLVQKVHFNLPVSSSGDYKYFSTNLFTSLEKNPFLADNRFSDIFFGTNQSFSIVANITIPDGYAFETLPKSMRMIMPDTSISITRRMVAESNQVSIRVALEFTKPFFAVQEYPDFKEFYKQLFAILSEQIAIKKKG</sequence>
<organism evidence="2 3">
    <name type="scientific">Niastella koreensis</name>
    <dbReference type="NCBI Taxonomy" id="354356"/>
    <lineage>
        <taxon>Bacteria</taxon>
        <taxon>Pseudomonadati</taxon>
        <taxon>Bacteroidota</taxon>
        <taxon>Chitinophagia</taxon>
        <taxon>Chitinophagales</taxon>
        <taxon>Chitinophagaceae</taxon>
        <taxon>Niastella</taxon>
    </lineage>
</organism>
<evidence type="ECO:0000259" key="1">
    <source>
        <dbReference type="Pfam" id="PF12969"/>
    </source>
</evidence>
<feature type="domain" description="DUF3857" evidence="1">
    <location>
        <begin position="97"/>
        <end position="256"/>
    </location>
</feature>
<evidence type="ECO:0000313" key="3">
    <source>
        <dbReference type="Proteomes" id="UP000192277"/>
    </source>
</evidence>